<name>A0AA95SPX6_9BURK</name>
<evidence type="ECO:0000313" key="3">
    <source>
        <dbReference type="Proteomes" id="UP001177769"/>
    </source>
</evidence>
<sequence length="251" mass="28481">MVIKQVKQWFVARANAARWKPIAEWAEGRGGGLRHSRDGEGFVLEFPRALPGPLRIEWGPSQRGYLPGHELRMRCELRLSGDLQMMVLCRQLMETLEKTVFEAYTDTLKTRVDTDTPEEMRWLVMFPKFNGFTSKLVRQRFGALGVTRELPAAWLEGELNEALAQASQDLLPDERPFVMMSLRGNLYLRTTMAEASLPQIQSLVKLLEVACHAAQRVNLRLSEGGPWPTTTSVAWQSQTPEDEPPLARPAH</sequence>
<feature type="region of interest" description="Disordered" evidence="1">
    <location>
        <begin position="229"/>
        <end position="251"/>
    </location>
</feature>
<dbReference type="AlphaFoldDB" id="A0AA95SPX6"/>
<dbReference type="KEGG" id="pais:PFX98_21145"/>
<evidence type="ECO:0000256" key="1">
    <source>
        <dbReference type="SAM" id="MobiDB-lite"/>
    </source>
</evidence>
<evidence type="ECO:0000313" key="2">
    <source>
        <dbReference type="EMBL" id="WIT11376.1"/>
    </source>
</evidence>
<proteinExistence type="predicted"/>
<dbReference type="RefSeq" id="WP_285232458.1">
    <property type="nucleotide sequence ID" value="NZ_CP116346.1"/>
</dbReference>
<dbReference type="EMBL" id="CP116346">
    <property type="protein sequence ID" value="WIT11376.1"/>
    <property type="molecule type" value="Genomic_DNA"/>
</dbReference>
<gene>
    <name evidence="2" type="ORF">PFX98_21145</name>
</gene>
<organism evidence="2 3">
    <name type="scientific">Paucibacter sediminis</name>
    <dbReference type="NCBI Taxonomy" id="3019553"/>
    <lineage>
        <taxon>Bacteria</taxon>
        <taxon>Pseudomonadati</taxon>
        <taxon>Pseudomonadota</taxon>
        <taxon>Betaproteobacteria</taxon>
        <taxon>Burkholderiales</taxon>
        <taxon>Sphaerotilaceae</taxon>
        <taxon>Roseateles</taxon>
    </lineage>
</organism>
<keyword evidence="3" id="KW-1185">Reference proteome</keyword>
<protein>
    <submittedName>
        <fullName evidence="2">Uncharacterized protein</fullName>
    </submittedName>
</protein>
<feature type="compositionally biased region" description="Polar residues" evidence="1">
    <location>
        <begin position="229"/>
        <end position="239"/>
    </location>
</feature>
<accession>A0AA95SPX6</accession>
<dbReference type="Proteomes" id="UP001177769">
    <property type="component" value="Chromosome"/>
</dbReference>
<reference evidence="2" key="1">
    <citation type="submission" date="2023-01" db="EMBL/GenBank/DDBJ databases">
        <title>Whole genome sequence of Paucibacter sp. S2-9 isolated from pond sediment.</title>
        <authorList>
            <person name="Jung J.Y."/>
        </authorList>
    </citation>
    <scope>NUCLEOTIDE SEQUENCE</scope>
    <source>
        <strain evidence="2">S2-9</strain>
    </source>
</reference>